<dbReference type="AlphaFoldDB" id="A0AAW2YRC8"/>
<evidence type="ECO:0000256" key="1">
    <source>
        <dbReference type="ARBA" id="ARBA00009049"/>
    </source>
</evidence>
<comment type="similarity">
    <text evidence="1">Belongs to the synembryn family.</text>
</comment>
<evidence type="ECO:0000256" key="2">
    <source>
        <dbReference type="ARBA" id="ARBA00022658"/>
    </source>
</evidence>
<name>A0AAW2YRC8_9EUKA</name>
<keyword evidence="3" id="KW-0143">Chaperone</keyword>
<evidence type="ECO:0000256" key="3">
    <source>
        <dbReference type="ARBA" id="ARBA00023186"/>
    </source>
</evidence>
<evidence type="ECO:0000313" key="5">
    <source>
        <dbReference type="Proteomes" id="UP001431209"/>
    </source>
</evidence>
<accession>A0AAW2YRC8</accession>
<gene>
    <name evidence="4" type="ORF">AKO1_010971</name>
</gene>
<dbReference type="PANTHER" id="PTHR12425">
    <property type="entry name" value="SYNEMBRYN"/>
    <property type="match status" value="1"/>
</dbReference>
<evidence type="ECO:0000313" key="4">
    <source>
        <dbReference type="EMBL" id="KAL0479644.1"/>
    </source>
</evidence>
<dbReference type="EMBL" id="JAOPGA020000585">
    <property type="protein sequence ID" value="KAL0479644.1"/>
    <property type="molecule type" value="Genomic_DNA"/>
</dbReference>
<dbReference type="GO" id="GO:0007186">
    <property type="term" value="P:G protein-coupled receptor signaling pathway"/>
    <property type="evidence" value="ECO:0007669"/>
    <property type="project" value="TreeGrafter"/>
</dbReference>
<dbReference type="GO" id="GO:0005085">
    <property type="term" value="F:guanyl-nucleotide exchange factor activity"/>
    <property type="evidence" value="ECO:0007669"/>
    <property type="project" value="UniProtKB-KW"/>
</dbReference>
<dbReference type="Pfam" id="PF10165">
    <property type="entry name" value="Ric8"/>
    <property type="match status" value="2"/>
</dbReference>
<dbReference type="Proteomes" id="UP001431209">
    <property type="component" value="Unassembled WGS sequence"/>
</dbReference>
<dbReference type="PANTHER" id="PTHR12425:SF5">
    <property type="entry name" value="SYNEMBRYN"/>
    <property type="match status" value="1"/>
</dbReference>
<proteinExistence type="inferred from homology"/>
<reference evidence="4 5" key="1">
    <citation type="submission" date="2024-03" db="EMBL/GenBank/DDBJ databases">
        <title>The Acrasis kona genome and developmental transcriptomes reveal deep origins of eukaryotic multicellular pathways.</title>
        <authorList>
            <person name="Sheikh S."/>
            <person name="Fu C.-J."/>
            <person name="Brown M.W."/>
            <person name="Baldauf S.L."/>
        </authorList>
    </citation>
    <scope>NUCLEOTIDE SEQUENCE [LARGE SCALE GENOMIC DNA]</scope>
    <source>
        <strain evidence="4 5">ATCC MYA-3509</strain>
    </source>
</reference>
<dbReference type="InterPro" id="IPR019318">
    <property type="entry name" value="Gua_nucleotide_exch_fac_Ric8"/>
</dbReference>
<sequence length="466" mass="53136">MKIVEDCNDGVSATYDEQTWLNCLREFNLNYQTAFEFVGDEQPFKNQEAKKNFMDQIWERVIKDNSANLNTDLLGETFGVIRLLLREKASTNKFVSEEFVDFVVQNMNQNKSDAVIIEGTKCLVNTSHQNNSLASFLVQSGKLNQLVDQKYADFFVKEISSTSFLLCRLLFYCTINSNDANKVAIDQRSLIQDICSAAHTAFNQMELSSSLSLFLSDTFKFIYNVSIHNEGNNDLLMTIYTQQLGQFVKQLILYCNENKDCFDSLGKYALQTMMCAPTKFNINLLSVQQDSPQDQEVAIDKDVLFAIIQQIIYKLQDPESYSDFIVPVLFGLHSSIKESIPLRDVLYDWIVLNINWTKEVVVPESILMTLKYFNGEVQRTEKENLEAFDIDTNLAKAVLIKYMNVTHSELRNILNQFLFRLCGESVDTFSRDFGIGNSIGFLAEQGLLGQTLQEQVTKGSSVAENK</sequence>
<dbReference type="GO" id="GO:0001965">
    <property type="term" value="F:G-protein alpha-subunit binding"/>
    <property type="evidence" value="ECO:0007669"/>
    <property type="project" value="TreeGrafter"/>
</dbReference>
<dbReference type="GO" id="GO:0005737">
    <property type="term" value="C:cytoplasm"/>
    <property type="evidence" value="ECO:0007669"/>
    <property type="project" value="TreeGrafter"/>
</dbReference>
<comment type="caution">
    <text evidence="4">The sequence shown here is derived from an EMBL/GenBank/DDBJ whole genome shotgun (WGS) entry which is preliminary data.</text>
</comment>
<protein>
    <submittedName>
        <fullName evidence="4">Synembryn-A</fullName>
    </submittedName>
</protein>
<organism evidence="4 5">
    <name type="scientific">Acrasis kona</name>
    <dbReference type="NCBI Taxonomy" id="1008807"/>
    <lineage>
        <taxon>Eukaryota</taxon>
        <taxon>Discoba</taxon>
        <taxon>Heterolobosea</taxon>
        <taxon>Tetramitia</taxon>
        <taxon>Eutetramitia</taxon>
        <taxon>Acrasidae</taxon>
        <taxon>Acrasis</taxon>
    </lineage>
</organism>
<keyword evidence="5" id="KW-1185">Reference proteome</keyword>
<keyword evidence="2" id="KW-0344">Guanine-nucleotide releasing factor</keyword>